<evidence type="ECO:0008006" key="3">
    <source>
        <dbReference type="Google" id="ProtNLM"/>
    </source>
</evidence>
<evidence type="ECO:0000313" key="1">
    <source>
        <dbReference type="EMBL" id="GLC58403.1"/>
    </source>
</evidence>
<evidence type="ECO:0000313" key="2">
    <source>
        <dbReference type="Proteomes" id="UP001165080"/>
    </source>
</evidence>
<reference evidence="1 2" key="1">
    <citation type="journal article" date="2023" name="Commun. Biol.">
        <title>Reorganization of the ancestral sex-determining regions during the evolution of trioecy in Pleodorina starrii.</title>
        <authorList>
            <person name="Takahashi K."/>
            <person name="Suzuki S."/>
            <person name="Kawai-Toyooka H."/>
            <person name="Yamamoto K."/>
            <person name="Hamaji T."/>
            <person name="Ootsuki R."/>
            <person name="Yamaguchi H."/>
            <person name="Kawachi M."/>
            <person name="Higashiyama T."/>
            <person name="Nozaki H."/>
        </authorList>
    </citation>
    <scope>NUCLEOTIDE SEQUENCE [LARGE SCALE GENOMIC DNA]</scope>
    <source>
        <strain evidence="1 2">NIES-4479</strain>
    </source>
</reference>
<gene>
    <name evidence="1" type="primary">PLEST011003</name>
    <name evidence="1" type="ORF">PLESTB_001354900</name>
</gene>
<sequence length="70" mass="7053">MSSKGNNGFRDFVRDAGGALGGFAGGAVGGAAGTAVGSVVGSTAYGALWDAYQNNPQAKETLQYMNDHCH</sequence>
<organism evidence="1 2">
    <name type="scientific">Pleodorina starrii</name>
    <dbReference type="NCBI Taxonomy" id="330485"/>
    <lineage>
        <taxon>Eukaryota</taxon>
        <taxon>Viridiplantae</taxon>
        <taxon>Chlorophyta</taxon>
        <taxon>core chlorophytes</taxon>
        <taxon>Chlorophyceae</taxon>
        <taxon>CS clade</taxon>
        <taxon>Chlamydomonadales</taxon>
        <taxon>Volvocaceae</taxon>
        <taxon>Pleodorina</taxon>
    </lineage>
</organism>
<name>A0A9W6BUG3_9CHLO</name>
<comment type="caution">
    <text evidence="1">The sequence shown here is derived from an EMBL/GenBank/DDBJ whole genome shotgun (WGS) entry which is preliminary data.</text>
</comment>
<proteinExistence type="predicted"/>
<dbReference type="EMBL" id="BRXU01000022">
    <property type="protein sequence ID" value="GLC58403.1"/>
    <property type="molecule type" value="Genomic_DNA"/>
</dbReference>
<protein>
    <recommendedName>
        <fullName evidence="3">Glycine zipper domain-containing protein</fullName>
    </recommendedName>
</protein>
<dbReference type="Proteomes" id="UP001165080">
    <property type="component" value="Unassembled WGS sequence"/>
</dbReference>
<accession>A0A9W6BUG3</accession>
<keyword evidence="2" id="KW-1185">Reference proteome</keyword>
<dbReference type="AlphaFoldDB" id="A0A9W6BUG3"/>